<evidence type="ECO:0000313" key="3">
    <source>
        <dbReference type="Proteomes" id="UP000663874"/>
    </source>
</evidence>
<accession>A0A819MP58</accession>
<dbReference type="EMBL" id="CAJOBE010005765">
    <property type="protein sequence ID" value="CAF3984440.1"/>
    <property type="molecule type" value="Genomic_DNA"/>
</dbReference>
<dbReference type="AlphaFoldDB" id="A0A819MP58"/>
<name>A0A819MP58_9BILA</name>
<feature type="region of interest" description="Disordered" evidence="1">
    <location>
        <begin position="366"/>
        <end position="399"/>
    </location>
</feature>
<sequence length="858" mass="101073">MMYDRSPVLPFDHQDTNVTLSYDSEHVKKLQQFLSKLNEQAKLNVIKNQQRYKQRYDINRSNPSYNIGDLVLMKTLNIRYKFDIRYEGPFRIIQTITPKTFIVQHVKKPTLYLFINRTTTERTLIKVNNIITNSKLFTLDTESTSILHQPNKPSLIQIQIIQSEYSSIILIVEVCHLPSPDQPPFTLIKILFDLLFQPDKKIYIWGEIDELIKFTRYQLFTSNQIYLFRNINVQTKFKNYWSDTYPHQSTSSSNGTSTCKCMTCFGILHDNLLALQDAVAFELHRWIDKRLTRQPFDIGLDPSLQHLNDKQMEYRQSLCNYAANDCDAIYQLIINTNIINEQDPDNTTSSITPTNYELEITTDDNDQINNQESPLPSINTSTNEPEHKQLSQEEKKKIHNRSCTIKQRRRYYQHEIIIKNIDKRFKIREIKDILRHKNISFFAVNISTSSTANKRKLYIGIRDPSKLSSYKIQTEGDKFHSTIELLSVELWREIFEYFNANDLWYSFRDLNRKIDAIIDRTVLYLNFTKQGTYDYFMKNILLSMKAINVRSLKFTNSNEIQHFFSNFSLDSLIYLRLLSLKSMYSFNDNLFIFCSQLSSLKYLQSLEIIFCGISQVNNCVQEKKYIIHSIFNKDYCPSLKSFIISTCGTQQDTSEITSIITTTKTTNIQHVSIDLLTFNDLIKLLPALQNVKSFYTDNLLFNDDMSNEQHQSMIIVMPLLPRCIRLHVKLSDDITFEHVEYLLKQTPNLKKLFIWGWYPLLHAKKWESLLSIYCTKLINFQLICTGYIFYDNFGHAIDDFKQICQVTSFWFERNATISYDEDCLSHGYCTDINVQFNIKNKVSLIRNSHCLQYKKKRL</sequence>
<gene>
    <name evidence="2" type="ORF">FNK824_LOCUS25050</name>
</gene>
<evidence type="ECO:0000256" key="1">
    <source>
        <dbReference type="SAM" id="MobiDB-lite"/>
    </source>
</evidence>
<protein>
    <submittedName>
        <fullName evidence="2">Uncharacterized protein</fullName>
    </submittedName>
</protein>
<dbReference type="Proteomes" id="UP000663874">
    <property type="component" value="Unassembled WGS sequence"/>
</dbReference>
<feature type="compositionally biased region" description="Polar residues" evidence="1">
    <location>
        <begin position="367"/>
        <end position="383"/>
    </location>
</feature>
<reference evidence="2" key="1">
    <citation type="submission" date="2021-02" db="EMBL/GenBank/DDBJ databases">
        <authorList>
            <person name="Nowell W R."/>
        </authorList>
    </citation>
    <scope>NUCLEOTIDE SEQUENCE</scope>
</reference>
<comment type="caution">
    <text evidence="2">The sequence shown here is derived from an EMBL/GenBank/DDBJ whole genome shotgun (WGS) entry which is preliminary data.</text>
</comment>
<organism evidence="2 3">
    <name type="scientific">Rotaria sordida</name>
    <dbReference type="NCBI Taxonomy" id="392033"/>
    <lineage>
        <taxon>Eukaryota</taxon>
        <taxon>Metazoa</taxon>
        <taxon>Spiralia</taxon>
        <taxon>Gnathifera</taxon>
        <taxon>Rotifera</taxon>
        <taxon>Eurotatoria</taxon>
        <taxon>Bdelloidea</taxon>
        <taxon>Philodinida</taxon>
        <taxon>Philodinidae</taxon>
        <taxon>Rotaria</taxon>
    </lineage>
</organism>
<feature type="compositionally biased region" description="Basic and acidic residues" evidence="1">
    <location>
        <begin position="384"/>
        <end position="396"/>
    </location>
</feature>
<proteinExistence type="predicted"/>
<dbReference type="SUPFAM" id="SSF52047">
    <property type="entry name" value="RNI-like"/>
    <property type="match status" value="1"/>
</dbReference>
<evidence type="ECO:0000313" key="2">
    <source>
        <dbReference type="EMBL" id="CAF3984440.1"/>
    </source>
</evidence>